<dbReference type="EMBL" id="JACRTI010000024">
    <property type="protein sequence ID" value="MBC8602234.1"/>
    <property type="molecule type" value="Genomic_DNA"/>
</dbReference>
<feature type="transmembrane region" description="Helical" evidence="1">
    <location>
        <begin position="31"/>
        <end position="54"/>
    </location>
</feature>
<sequence>MEVLYEQKTEADKIELYSRENNDILGDAPGWLIHTGSYIIYGLIVLLLVGTALFEYPDVVQSSVVIDDRSNAEWITANSDGLVDRFFVEDRASVKKNDTLGIIQNPASLTDVKRFCQVLTCVEWYYRTNDIRYLKNYPFDLIMGEMSGAYEQFTQAVRTCLAYQELDLYPQRKAFLQEELRLQTELDDKNGLAILQLKRELFELDITHKMEIQKNRRMLELAYENMVNSLKTWESRYMIKSKTDGILLLGKSWSRRTVVHKGDTVCSVVSGSRGKPIGRLFLAESEVGGIEQGDLVQVELAKFPVHTYGYVVGKIASVSYVPYNKSYAVEVAFPDKLVTSVGETIDYETGLSGQAEIIMASKSVLKRIFTPLYEIFKRK</sequence>
<evidence type="ECO:0000313" key="3">
    <source>
        <dbReference type="EMBL" id="RDU49045.1"/>
    </source>
</evidence>
<dbReference type="RefSeq" id="WP_115499740.1">
    <property type="nucleotide sequence ID" value="NZ_JACRTI010000024.1"/>
</dbReference>
<organism evidence="3 4">
    <name type="scientific">Parabacteroides acidifaciens</name>
    <dbReference type="NCBI Taxonomy" id="2290935"/>
    <lineage>
        <taxon>Bacteria</taxon>
        <taxon>Pseudomonadati</taxon>
        <taxon>Bacteroidota</taxon>
        <taxon>Bacteroidia</taxon>
        <taxon>Bacteroidales</taxon>
        <taxon>Tannerellaceae</taxon>
        <taxon>Parabacteroides</taxon>
    </lineage>
</organism>
<comment type="caution">
    <text evidence="3">The sequence shown here is derived from an EMBL/GenBank/DDBJ whole genome shotgun (WGS) entry which is preliminary data.</text>
</comment>
<evidence type="ECO:0000256" key="1">
    <source>
        <dbReference type="SAM" id="Phobius"/>
    </source>
</evidence>
<proteinExistence type="predicted"/>
<reference evidence="3 4" key="1">
    <citation type="submission" date="2018-07" db="EMBL/GenBank/DDBJ databases">
        <title>Parabacteroides acidifaciens nov. sp., isolated from human feces.</title>
        <authorList>
            <person name="Wang Y.J."/>
        </authorList>
    </citation>
    <scope>NUCLEOTIDE SEQUENCE [LARGE SCALE GENOMIC DNA]</scope>
    <source>
        <strain evidence="3 4">426-9</strain>
    </source>
</reference>
<keyword evidence="1" id="KW-1133">Transmembrane helix</keyword>
<keyword evidence="1" id="KW-0812">Transmembrane</keyword>
<protein>
    <submittedName>
        <fullName evidence="3">HlyD family secretion protein</fullName>
    </submittedName>
</protein>
<name>A0A3D8HDJ0_9BACT</name>
<evidence type="ECO:0000313" key="5">
    <source>
        <dbReference type="Proteomes" id="UP000629596"/>
    </source>
</evidence>
<reference evidence="2 5" key="2">
    <citation type="submission" date="2020-08" db="EMBL/GenBank/DDBJ databases">
        <title>Genome public.</title>
        <authorList>
            <person name="Liu C."/>
            <person name="Sun Q."/>
        </authorList>
    </citation>
    <scope>NUCLEOTIDE SEQUENCE [LARGE SCALE GENOMIC DNA]</scope>
    <source>
        <strain evidence="2 5">426_9</strain>
    </source>
</reference>
<evidence type="ECO:0000313" key="2">
    <source>
        <dbReference type="EMBL" id="MBC8602234.1"/>
    </source>
</evidence>
<dbReference type="EMBL" id="QREV01000024">
    <property type="protein sequence ID" value="RDU49045.1"/>
    <property type="molecule type" value="Genomic_DNA"/>
</dbReference>
<dbReference type="Proteomes" id="UP000629596">
    <property type="component" value="Unassembled WGS sequence"/>
</dbReference>
<dbReference type="Proteomes" id="UP000256321">
    <property type="component" value="Unassembled WGS sequence"/>
</dbReference>
<keyword evidence="1" id="KW-0472">Membrane</keyword>
<gene>
    <name evidence="3" type="ORF">DWU89_11240</name>
    <name evidence="2" type="ORF">H8784_10965</name>
</gene>
<keyword evidence="5" id="KW-1185">Reference proteome</keyword>
<dbReference type="AlphaFoldDB" id="A0A3D8HDJ0"/>
<evidence type="ECO:0000313" key="4">
    <source>
        <dbReference type="Proteomes" id="UP000256321"/>
    </source>
</evidence>
<accession>A0A3D8HDJ0</accession>